<dbReference type="InterPro" id="IPR028051">
    <property type="entry name" value="CheX-like_dom"/>
</dbReference>
<dbReference type="EMBL" id="CP036268">
    <property type="protein sequence ID" value="QDT39003.1"/>
    <property type="molecule type" value="Genomic_DNA"/>
</dbReference>
<dbReference type="InterPro" id="IPR038756">
    <property type="entry name" value="CheX-like"/>
</dbReference>
<dbReference type="SUPFAM" id="SSF103039">
    <property type="entry name" value="CheC-like"/>
    <property type="match status" value="1"/>
</dbReference>
<dbReference type="AlphaFoldDB" id="A0A517R5A2"/>
<reference evidence="3 4" key="1">
    <citation type="submission" date="2019-02" db="EMBL/GenBank/DDBJ databases">
        <title>Deep-cultivation of Planctomycetes and their phenomic and genomic characterization uncovers novel biology.</title>
        <authorList>
            <person name="Wiegand S."/>
            <person name="Jogler M."/>
            <person name="Boedeker C."/>
            <person name="Pinto D."/>
            <person name="Vollmers J."/>
            <person name="Rivas-Marin E."/>
            <person name="Kohn T."/>
            <person name="Peeters S.H."/>
            <person name="Heuer A."/>
            <person name="Rast P."/>
            <person name="Oberbeckmann S."/>
            <person name="Bunk B."/>
            <person name="Jeske O."/>
            <person name="Meyerdierks A."/>
            <person name="Storesund J.E."/>
            <person name="Kallscheuer N."/>
            <person name="Luecker S."/>
            <person name="Lage O.M."/>
            <person name="Pohl T."/>
            <person name="Merkel B.J."/>
            <person name="Hornburger P."/>
            <person name="Mueller R.-W."/>
            <person name="Bruemmer F."/>
            <person name="Labrenz M."/>
            <person name="Spormann A.M."/>
            <person name="Op den Camp H."/>
            <person name="Overmann J."/>
            <person name="Amann R."/>
            <person name="Jetten M.S.M."/>
            <person name="Mascher T."/>
            <person name="Medema M.H."/>
            <person name="Devos D.P."/>
            <person name="Kaster A.-K."/>
            <person name="Ovreas L."/>
            <person name="Rohde M."/>
            <person name="Galperin M.Y."/>
            <person name="Jogler C."/>
        </authorList>
    </citation>
    <scope>NUCLEOTIDE SEQUENCE [LARGE SCALE GENOMIC DNA]</scope>
    <source>
        <strain evidence="3 4">Pan189</strain>
    </source>
</reference>
<dbReference type="OrthoDB" id="9790435at2"/>
<dbReference type="RefSeq" id="WP_145365124.1">
    <property type="nucleotide sequence ID" value="NZ_CP036268.1"/>
</dbReference>
<dbReference type="PANTHER" id="PTHR39452">
    <property type="entry name" value="CHEY-P PHOSPHATASE CHEX"/>
    <property type="match status" value="1"/>
</dbReference>
<dbReference type="InterPro" id="IPR028976">
    <property type="entry name" value="CheC-like_sf"/>
</dbReference>
<dbReference type="CDD" id="cd17906">
    <property type="entry name" value="CheX"/>
    <property type="match status" value="1"/>
</dbReference>
<gene>
    <name evidence="3" type="primary">cheX</name>
    <name evidence="3" type="ORF">Pan189_34040</name>
</gene>
<evidence type="ECO:0000256" key="1">
    <source>
        <dbReference type="ARBA" id="ARBA00022500"/>
    </source>
</evidence>
<evidence type="ECO:0000259" key="2">
    <source>
        <dbReference type="Pfam" id="PF13690"/>
    </source>
</evidence>
<accession>A0A517R5A2</accession>
<evidence type="ECO:0000313" key="3">
    <source>
        <dbReference type="EMBL" id="QDT39003.1"/>
    </source>
</evidence>
<protein>
    <submittedName>
        <fullName evidence="3">CheY-P phosphatase CheX</fullName>
        <ecNumber evidence="3">3.-.-.-</ecNumber>
    </submittedName>
</protein>
<dbReference type="Pfam" id="PF13690">
    <property type="entry name" value="CheX"/>
    <property type="match status" value="1"/>
</dbReference>
<dbReference type="Gene3D" id="3.40.1550.10">
    <property type="entry name" value="CheC-like"/>
    <property type="match status" value="1"/>
</dbReference>
<dbReference type="PANTHER" id="PTHR39452:SF1">
    <property type="entry name" value="CHEY-P PHOSPHATASE CHEX"/>
    <property type="match status" value="1"/>
</dbReference>
<sequence length="165" mass="17496">MPATLQEQSTATAEFINPVLGAAHSVFEMMVGCVPRRKSLSIRDTTSAPYDVSAIIGVTGKRVGTIVMSLSEPAAIAVLERMTGNRAERVDPDVCDAVGELTNMIAGAAKAKLAELELSISIPNIVSGPAHTVHYPARVQPIAIEFESEIGPFCIDVGCQFLDRS</sequence>
<feature type="domain" description="Chemotaxis phosphatase CheX-like" evidence="2">
    <location>
        <begin position="52"/>
        <end position="147"/>
    </location>
</feature>
<dbReference type="KEGG" id="svp:Pan189_34040"/>
<dbReference type="EC" id="3.-.-.-" evidence="3"/>
<keyword evidence="3" id="KW-0378">Hydrolase</keyword>
<name>A0A517R5A2_9PLAN</name>
<dbReference type="GO" id="GO:0006935">
    <property type="term" value="P:chemotaxis"/>
    <property type="evidence" value="ECO:0007669"/>
    <property type="project" value="UniProtKB-KW"/>
</dbReference>
<organism evidence="3 4">
    <name type="scientific">Stratiformator vulcanicus</name>
    <dbReference type="NCBI Taxonomy" id="2527980"/>
    <lineage>
        <taxon>Bacteria</taxon>
        <taxon>Pseudomonadati</taxon>
        <taxon>Planctomycetota</taxon>
        <taxon>Planctomycetia</taxon>
        <taxon>Planctomycetales</taxon>
        <taxon>Planctomycetaceae</taxon>
        <taxon>Stratiformator</taxon>
    </lineage>
</organism>
<dbReference type="GO" id="GO:0016787">
    <property type="term" value="F:hydrolase activity"/>
    <property type="evidence" value="ECO:0007669"/>
    <property type="project" value="UniProtKB-KW"/>
</dbReference>
<keyword evidence="1" id="KW-0145">Chemotaxis</keyword>
<evidence type="ECO:0000313" key="4">
    <source>
        <dbReference type="Proteomes" id="UP000317318"/>
    </source>
</evidence>
<keyword evidence="4" id="KW-1185">Reference proteome</keyword>
<proteinExistence type="predicted"/>
<dbReference type="Proteomes" id="UP000317318">
    <property type="component" value="Chromosome"/>
</dbReference>